<accession>A0A484B8F7</accession>
<sequence length="138" mass="16000">MLAAALSKRQRVKMLHRVLRKIQRHMTHYFGVYLLSLQLLMPHKLHASVEQQLQLQQGVLIAPWQLQQLTYGTKLLSQIIILRLLLLLAGRDFRRERTKCEQSLWRCGAVAAEPQLLLPQLHQSITDAAANNFGMWQI</sequence>
<name>A0A484B8F7_DRONA</name>
<gene>
    <name evidence="1" type="ORF">AWZ03_009418</name>
</gene>
<reference evidence="1 2" key="1">
    <citation type="journal article" date="2019" name="J. Hered.">
        <title>An Improved Genome Assembly for Drosophila navojoa, the Basal Species in the mojavensis Cluster.</title>
        <authorList>
            <person name="Vanderlinde T."/>
            <person name="Dupim E.G."/>
            <person name="Nazario-Yepiz N.O."/>
            <person name="Carvalho A.B."/>
        </authorList>
    </citation>
    <scope>NUCLEOTIDE SEQUENCE [LARGE SCALE GENOMIC DNA]</scope>
    <source>
        <strain evidence="1">Navoj_Jal97</strain>
        <tissue evidence="1">Whole organism</tissue>
    </source>
</reference>
<comment type="caution">
    <text evidence="1">The sequence shown here is derived from an EMBL/GenBank/DDBJ whole genome shotgun (WGS) entry which is preliminary data.</text>
</comment>
<dbReference type="AlphaFoldDB" id="A0A484B8F7"/>
<evidence type="ECO:0000313" key="2">
    <source>
        <dbReference type="Proteomes" id="UP000295192"/>
    </source>
</evidence>
<dbReference type="Proteomes" id="UP000295192">
    <property type="component" value="Unassembled WGS sequence"/>
</dbReference>
<keyword evidence="2" id="KW-1185">Reference proteome</keyword>
<proteinExistence type="predicted"/>
<protein>
    <submittedName>
        <fullName evidence="1">Uncharacterized protein</fullName>
    </submittedName>
</protein>
<evidence type="ECO:0000313" key="1">
    <source>
        <dbReference type="EMBL" id="TDG44141.1"/>
    </source>
</evidence>
<dbReference type="EMBL" id="LSRL02000116">
    <property type="protein sequence ID" value="TDG44141.1"/>
    <property type="molecule type" value="Genomic_DNA"/>
</dbReference>
<organism evidence="1 2">
    <name type="scientific">Drosophila navojoa</name>
    <name type="common">Fruit fly</name>
    <dbReference type="NCBI Taxonomy" id="7232"/>
    <lineage>
        <taxon>Eukaryota</taxon>
        <taxon>Metazoa</taxon>
        <taxon>Ecdysozoa</taxon>
        <taxon>Arthropoda</taxon>
        <taxon>Hexapoda</taxon>
        <taxon>Insecta</taxon>
        <taxon>Pterygota</taxon>
        <taxon>Neoptera</taxon>
        <taxon>Endopterygota</taxon>
        <taxon>Diptera</taxon>
        <taxon>Brachycera</taxon>
        <taxon>Muscomorpha</taxon>
        <taxon>Ephydroidea</taxon>
        <taxon>Drosophilidae</taxon>
        <taxon>Drosophila</taxon>
    </lineage>
</organism>